<organism evidence="2 3">
    <name type="scientific">Halolamina litorea</name>
    <dbReference type="NCBI Taxonomy" id="1515593"/>
    <lineage>
        <taxon>Archaea</taxon>
        <taxon>Methanobacteriati</taxon>
        <taxon>Methanobacteriota</taxon>
        <taxon>Stenosarchaea group</taxon>
        <taxon>Halobacteria</taxon>
        <taxon>Halobacteriales</taxon>
        <taxon>Haloferacaceae</taxon>
    </lineage>
</organism>
<evidence type="ECO:0000313" key="2">
    <source>
        <dbReference type="EMBL" id="MFD1567818.1"/>
    </source>
</evidence>
<comment type="caution">
    <text evidence="2">The sequence shown here is derived from an EMBL/GenBank/DDBJ whole genome shotgun (WGS) entry which is preliminary data.</text>
</comment>
<gene>
    <name evidence="2" type="ORF">ACFSAU_09960</name>
</gene>
<evidence type="ECO:0000259" key="1">
    <source>
        <dbReference type="Pfam" id="PF25956"/>
    </source>
</evidence>
<dbReference type="EMBL" id="JBHUCZ010000009">
    <property type="protein sequence ID" value="MFD1567818.1"/>
    <property type="molecule type" value="Genomic_DNA"/>
</dbReference>
<dbReference type="RefSeq" id="WP_267647015.1">
    <property type="nucleotide sequence ID" value="NZ_JANHGR010000001.1"/>
</dbReference>
<reference evidence="2 3" key="1">
    <citation type="journal article" date="2019" name="Int. J. Syst. Evol. Microbiol.">
        <title>The Global Catalogue of Microorganisms (GCM) 10K type strain sequencing project: providing services to taxonomists for standard genome sequencing and annotation.</title>
        <authorList>
            <consortium name="The Broad Institute Genomics Platform"/>
            <consortium name="The Broad Institute Genome Sequencing Center for Infectious Disease"/>
            <person name="Wu L."/>
            <person name="Ma J."/>
        </authorList>
    </citation>
    <scope>NUCLEOTIDE SEQUENCE [LARGE SCALE GENOMIC DNA]</scope>
    <source>
        <strain evidence="2 3">CGMCC 1.12859</strain>
    </source>
</reference>
<protein>
    <recommendedName>
        <fullName evidence="1">DUF7993 domain-containing protein</fullName>
    </recommendedName>
</protein>
<dbReference type="Pfam" id="PF25956">
    <property type="entry name" value="DUF7993"/>
    <property type="match status" value="1"/>
</dbReference>
<accession>A0ABD6BSZ1</accession>
<proteinExistence type="predicted"/>
<dbReference type="InterPro" id="IPR058306">
    <property type="entry name" value="DUF7993"/>
</dbReference>
<name>A0ABD6BSZ1_9EURY</name>
<feature type="domain" description="DUF7993" evidence="1">
    <location>
        <begin position="1"/>
        <end position="122"/>
    </location>
</feature>
<dbReference type="AlphaFoldDB" id="A0ABD6BSZ1"/>
<evidence type="ECO:0000313" key="3">
    <source>
        <dbReference type="Proteomes" id="UP001597139"/>
    </source>
</evidence>
<keyword evidence="3" id="KW-1185">Reference proteome</keyword>
<dbReference type="Proteomes" id="UP001597139">
    <property type="component" value="Unassembled WGS sequence"/>
</dbReference>
<sequence length="126" mass="13158">MSADRVRDGHRIAQLLASELESGATPDALAVTDADPEVEPTPEGALAYRVRAGDEGRTIASVYVQPDRARVEFAVSPAAVADAAEDAGLRVRPKAAQPPGTIVFVEDGAHVKWVLPAFAAAVGNEE</sequence>